<dbReference type="EMBL" id="ATBP01000152">
    <property type="protein sequence ID" value="ETR72392.1"/>
    <property type="molecule type" value="Genomic_DNA"/>
</dbReference>
<gene>
    <name evidence="9" type="ORF">OMM_01753</name>
</gene>
<keyword evidence="7" id="KW-0472">Membrane</keyword>
<dbReference type="InterPro" id="IPR000297">
    <property type="entry name" value="PPIase_PpiC"/>
</dbReference>
<evidence type="ECO:0000313" key="9">
    <source>
        <dbReference type="EMBL" id="ETR72392.1"/>
    </source>
</evidence>
<keyword evidence="4 6" id="KW-0697">Rotamase</keyword>
<keyword evidence="7" id="KW-1133">Transmembrane helix</keyword>
<evidence type="ECO:0000256" key="1">
    <source>
        <dbReference type="ARBA" id="ARBA00000971"/>
    </source>
</evidence>
<dbReference type="PROSITE" id="PS50198">
    <property type="entry name" value="PPIC_PPIASE_2"/>
    <property type="match status" value="1"/>
</dbReference>
<evidence type="ECO:0000259" key="8">
    <source>
        <dbReference type="PROSITE" id="PS50198"/>
    </source>
</evidence>
<proteinExistence type="predicted"/>
<reference evidence="10" key="1">
    <citation type="submission" date="2012-11" db="EMBL/GenBank/DDBJ databases">
        <authorList>
            <person name="Lucero-Rivera Y.E."/>
            <person name="Tovar-Ramirez D."/>
        </authorList>
    </citation>
    <scope>NUCLEOTIDE SEQUENCE [LARGE SCALE GENOMIC DNA]</scope>
    <source>
        <strain evidence="10">Araruama</strain>
    </source>
</reference>
<feature type="domain" description="PpiC" evidence="8">
    <location>
        <begin position="137"/>
        <end position="246"/>
    </location>
</feature>
<dbReference type="GO" id="GO:0003755">
    <property type="term" value="F:peptidyl-prolyl cis-trans isomerase activity"/>
    <property type="evidence" value="ECO:0007669"/>
    <property type="project" value="UniProtKB-KW"/>
</dbReference>
<accession>A0A1V1PBW1</accession>
<evidence type="ECO:0000256" key="5">
    <source>
        <dbReference type="ARBA" id="ARBA00023235"/>
    </source>
</evidence>
<evidence type="ECO:0000256" key="2">
    <source>
        <dbReference type="ARBA" id="ARBA00013194"/>
    </source>
</evidence>
<keyword evidence="7" id="KW-0812">Transmembrane</keyword>
<dbReference type="PANTHER" id="PTHR47245:SF1">
    <property type="entry name" value="FOLDASE PROTEIN PRSA"/>
    <property type="match status" value="1"/>
</dbReference>
<protein>
    <recommendedName>
        <fullName evidence="2">peptidylprolyl isomerase</fullName>
        <ecNumber evidence="2">5.2.1.8</ecNumber>
    </recommendedName>
</protein>
<keyword evidence="5 6" id="KW-0413">Isomerase</keyword>
<name>A0A1V1PBW1_9BACT</name>
<feature type="transmembrane region" description="Helical" evidence="7">
    <location>
        <begin position="7"/>
        <end position="24"/>
    </location>
</feature>
<dbReference type="InterPro" id="IPR050245">
    <property type="entry name" value="PrsA_foldase"/>
</dbReference>
<evidence type="ECO:0000256" key="7">
    <source>
        <dbReference type="SAM" id="Phobius"/>
    </source>
</evidence>
<dbReference type="AlphaFoldDB" id="A0A1V1PBW1"/>
<dbReference type="InterPro" id="IPR046357">
    <property type="entry name" value="PPIase_dom_sf"/>
</dbReference>
<evidence type="ECO:0000256" key="3">
    <source>
        <dbReference type="ARBA" id="ARBA00022729"/>
    </source>
</evidence>
<dbReference type="InterPro" id="IPR027304">
    <property type="entry name" value="Trigger_fact/SurA_dom_sf"/>
</dbReference>
<dbReference type="EC" id="5.2.1.8" evidence="2"/>
<sequence length="315" mass="36629">MIMTGKRILGFALLFLICLTYWYLTLDRRPDDLIAIVGDQKIFIYDVEQEIKRRGGRNRTQLDKHKLLDEMILRSAMIDQAIKSGIDQQPDFIRTYQNLLIGQYKKQFLKPLIDGVDFTADEIRSHYTANIDKYTQPAKARLAIIYMKTHSKMSDEKKQAVMNRMAEARQKAIEQTHGRGFGSIAVRYSEDQVSRYKGGDIGWLNENRAYRWDQKVINAGFALKNINDISAIISTDKGLYIVKLLNRRPSKVRPFDKVKGRIRHKQILVQRKQVEQDFSDDVREKTPVIIYNDAFEKVSVPKETSDKKIPVPTMR</sequence>
<dbReference type="Pfam" id="PF13616">
    <property type="entry name" value="Rotamase_3"/>
    <property type="match status" value="1"/>
</dbReference>
<comment type="catalytic activity">
    <reaction evidence="1">
        <text>[protein]-peptidylproline (omega=180) = [protein]-peptidylproline (omega=0)</text>
        <dbReference type="Rhea" id="RHEA:16237"/>
        <dbReference type="Rhea" id="RHEA-COMP:10747"/>
        <dbReference type="Rhea" id="RHEA-COMP:10748"/>
        <dbReference type="ChEBI" id="CHEBI:83833"/>
        <dbReference type="ChEBI" id="CHEBI:83834"/>
        <dbReference type="EC" id="5.2.1.8"/>
    </reaction>
</comment>
<organism evidence="9 10">
    <name type="scientific">Candidatus Magnetoglobus multicellularis str. Araruama</name>
    <dbReference type="NCBI Taxonomy" id="890399"/>
    <lineage>
        <taxon>Bacteria</taxon>
        <taxon>Pseudomonadati</taxon>
        <taxon>Thermodesulfobacteriota</taxon>
        <taxon>Desulfobacteria</taxon>
        <taxon>Desulfobacterales</taxon>
        <taxon>Desulfobacteraceae</taxon>
        <taxon>Candidatus Magnetoglobus</taxon>
    </lineage>
</organism>
<dbReference type="PANTHER" id="PTHR47245">
    <property type="entry name" value="PEPTIDYLPROLYL ISOMERASE"/>
    <property type="match status" value="1"/>
</dbReference>
<dbReference type="SUPFAM" id="SSF109998">
    <property type="entry name" value="Triger factor/SurA peptide-binding domain-like"/>
    <property type="match status" value="1"/>
</dbReference>
<evidence type="ECO:0000313" key="10">
    <source>
        <dbReference type="Proteomes" id="UP000189670"/>
    </source>
</evidence>
<evidence type="ECO:0000256" key="4">
    <source>
        <dbReference type="ARBA" id="ARBA00023110"/>
    </source>
</evidence>
<keyword evidence="3" id="KW-0732">Signal</keyword>
<dbReference type="SUPFAM" id="SSF54534">
    <property type="entry name" value="FKBP-like"/>
    <property type="match status" value="1"/>
</dbReference>
<comment type="caution">
    <text evidence="9">The sequence shown here is derived from an EMBL/GenBank/DDBJ whole genome shotgun (WGS) entry which is preliminary data.</text>
</comment>
<dbReference type="Proteomes" id="UP000189670">
    <property type="component" value="Unassembled WGS sequence"/>
</dbReference>
<dbReference type="Gene3D" id="3.10.50.40">
    <property type="match status" value="1"/>
</dbReference>
<evidence type="ECO:0000256" key="6">
    <source>
        <dbReference type="PROSITE-ProRule" id="PRU00278"/>
    </source>
</evidence>